<reference evidence="2" key="2">
    <citation type="submission" date="2017-06" db="EMBL/GenBank/DDBJ databases">
        <title>The pomegranate genome and the genomics of punicalagin biosynthesis.</title>
        <authorList>
            <person name="Xu C."/>
        </authorList>
    </citation>
    <scope>NUCLEOTIDE SEQUENCE [LARGE SCALE GENOMIC DNA]</scope>
    <source>
        <tissue evidence="2">Fresh leaf</tissue>
    </source>
</reference>
<feature type="compositionally biased region" description="Gly residues" evidence="1">
    <location>
        <begin position="117"/>
        <end position="126"/>
    </location>
</feature>
<accession>A0A218WT89</accession>
<reference evidence="3 5" key="3">
    <citation type="submission" date="2017-11" db="EMBL/GenBank/DDBJ databases">
        <title>De-novo sequencing of pomegranate (Punica granatum L.) genome.</title>
        <authorList>
            <person name="Akparov Z."/>
            <person name="Amiraslanov A."/>
            <person name="Hajiyeva S."/>
            <person name="Abbasov M."/>
            <person name="Kaur K."/>
            <person name="Hamwieh A."/>
            <person name="Solovyev V."/>
            <person name="Salamov A."/>
            <person name="Braich B."/>
            <person name="Kosarev P."/>
            <person name="Mahmoud A."/>
            <person name="Hajiyev E."/>
            <person name="Babayeva S."/>
            <person name="Izzatullayeva V."/>
            <person name="Mammadov A."/>
            <person name="Mammadov A."/>
            <person name="Sharifova S."/>
            <person name="Ojaghi J."/>
            <person name="Eynullazada K."/>
            <person name="Bayramov B."/>
            <person name="Abdulazimova A."/>
            <person name="Shahmuradov I."/>
        </authorList>
    </citation>
    <scope>NUCLEOTIDE SEQUENCE [LARGE SCALE GENOMIC DNA]</scope>
    <source>
        <strain evidence="3">AG2017</strain>
        <strain evidence="5">cv. AG2017</strain>
        <tissue evidence="3">Leaf</tissue>
    </source>
</reference>
<evidence type="ECO:0000313" key="3">
    <source>
        <dbReference type="EMBL" id="PKI54549.1"/>
    </source>
</evidence>
<dbReference type="EMBL" id="PGOL01001778">
    <property type="protein sequence ID" value="PKI54549.1"/>
    <property type="molecule type" value="Genomic_DNA"/>
</dbReference>
<comment type="caution">
    <text evidence="2">The sequence shown here is derived from an EMBL/GenBank/DDBJ whole genome shotgun (WGS) entry which is preliminary data.</text>
</comment>
<feature type="compositionally biased region" description="Basic and acidic residues" evidence="1">
    <location>
        <begin position="70"/>
        <end position="79"/>
    </location>
</feature>
<gene>
    <name evidence="2" type="ORF">CDL15_Pgr021883</name>
    <name evidence="3" type="ORF">CRG98_025063</name>
</gene>
<keyword evidence="5" id="KW-1185">Reference proteome</keyword>
<sequence>MSLWGTMDGELTPPWIWTTPASSNDPNSAFPQPIVCLYHSTVWGFHSCLVKILPLMKSIFTSFSPYRTTECSREKRRQIGSEGTSSGRPLKATLPDASEASDSLHSAMMEVEEGLGDGKVGVGGGGQREENGVITISVHPPMRST</sequence>
<name>A0A218WT89_PUNGR</name>
<dbReference type="AlphaFoldDB" id="A0A218WT89"/>
<evidence type="ECO:0000313" key="5">
    <source>
        <dbReference type="Proteomes" id="UP000233551"/>
    </source>
</evidence>
<proteinExistence type="predicted"/>
<dbReference type="Proteomes" id="UP000233551">
    <property type="component" value="Unassembled WGS sequence"/>
</dbReference>
<reference evidence="4" key="1">
    <citation type="journal article" date="2017" name="Plant J.">
        <title>The pomegranate (Punica granatum L.) genome and the genomics of punicalagin biosynthesis.</title>
        <authorList>
            <person name="Qin G."/>
            <person name="Xu C."/>
            <person name="Ming R."/>
            <person name="Tang H."/>
            <person name="Guyot R."/>
            <person name="Kramer E.M."/>
            <person name="Hu Y."/>
            <person name="Yi X."/>
            <person name="Qi Y."/>
            <person name="Xu X."/>
            <person name="Gao Z."/>
            <person name="Pan H."/>
            <person name="Jian J."/>
            <person name="Tian Y."/>
            <person name="Yue Z."/>
            <person name="Xu Y."/>
        </authorList>
    </citation>
    <scope>NUCLEOTIDE SEQUENCE [LARGE SCALE GENOMIC DNA]</scope>
    <source>
        <strain evidence="4">cv. Dabenzi</strain>
    </source>
</reference>
<dbReference type="Proteomes" id="UP000197138">
    <property type="component" value="Unassembled WGS sequence"/>
</dbReference>
<evidence type="ECO:0000313" key="4">
    <source>
        <dbReference type="Proteomes" id="UP000197138"/>
    </source>
</evidence>
<protein>
    <submittedName>
        <fullName evidence="2">Uncharacterized protein</fullName>
    </submittedName>
</protein>
<evidence type="ECO:0000256" key="1">
    <source>
        <dbReference type="SAM" id="MobiDB-lite"/>
    </source>
</evidence>
<feature type="region of interest" description="Disordered" evidence="1">
    <location>
        <begin position="66"/>
        <end position="145"/>
    </location>
</feature>
<organism evidence="2 4">
    <name type="scientific">Punica granatum</name>
    <name type="common">Pomegranate</name>
    <dbReference type="NCBI Taxonomy" id="22663"/>
    <lineage>
        <taxon>Eukaryota</taxon>
        <taxon>Viridiplantae</taxon>
        <taxon>Streptophyta</taxon>
        <taxon>Embryophyta</taxon>
        <taxon>Tracheophyta</taxon>
        <taxon>Spermatophyta</taxon>
        <taxon>Magnoliopsida</taxon>
        <taxon>eudicotyledons</taxon>
        <taxon>Gunneridae</taxon>
        <taxon>Pentapetalae</taxon>
        <taxon>rosids</taxon>
        <taxon>malvids</taxon>
        <taxon>Myrtales</taxon>
        <taxon>Lythraceae</taxon>
        <taxon>Punica</taxon>
    </lineage>
</organism>
<evidence type="ECO:0000313" key="2">
    <source>
        <dbReference type="EMBL" id="OWM75718.1"/>
    </source>
</evidence>
<dbReference type="EMBL" id="MTKT01003240">
    <property type="protein sequence ID" value="OWM75718.1"/>
    <property type="molecule type" value="Genomic_DNA"/>
</dbReference>